<dbReference type="GO" id="GO:0006505">
    <property type="term" value="P:GPI anchor metabolic process"/>
    <property type="evidence" value="ECO:0007669"/>
    <property type="project" value="TreeGrafter"/>
</dbReference>
<evidence type="ECO:0000256" key="2">
    <source>
        <dbReference type="ARBA" id="ARBA00006931"/>
    </source>
</evidence>
<dbReference type="SUPFAM" id="SSF53474">
    <property type="entry name" value="alpha/beta-Hydrolases"/>
    <property type="match status" value="1"/>
</dbReference>
<feature type="transmembrane region" description="Helical" evidence="10">
    <location>
        <begin position="613"/>
        <end position="642"/>
    </location>
</feature>
<keyword evidence="3 10" id="KW-0813">Transport</keyword>
<dbReference type="Gene3D" id="3.40.50.1820">
    <property type="entry name" value="alpha/beta hydrolase"/>
    <property type="match status" value="1"/>
</dbReference>
<evidence type="ECO:0000256" key="1">
    <source>
        <dbReference type="ARBA" id="ARBA00004477"/>
    </source>
</evidence>
<organism evidence="12">
    <name type="scientific">Lichtheimia ramosa</name>
    <dbReference type="NCBI Taxonomy" id="688394"/>
    <lineage>
        <taxon>Eukaryota</taxon>
        <taxon>Fungi</taxon>
        <taxon>Fungi incertae sedis</taxon>
        <taxon>Mucoromycota</taxon>
        <taxon>Mucoromycotina</taxon>
        <taxon>Mucoromycetes</taxon>
        <taxon>Mucorales</taxon>
        <taxon>Lichtheimiaceae</taxon>
        <taxon>Lichtheimia</taxon>
    </lineage>
</organism>
<evidence type="ECO:0000256" key="9">
    <source>
        <dbReference type="ARBA" id="ARBA00023136"/>
    </source>
</evidence>
<accession>A0A077X4N6</accession>
<feature type="domain" description="GPI inositol-deacylase PGAP1-like alpha/beta" evidence="11">
    <location>
        <begin position="37"/>
        <end position="238"/>
    </location>
</feature>
<dbReference type="GO" id="GO:0015031">
    <property type="term" value="P:protein transport"/>
    <property type="evidence" value="ECO:0007669"/>
    <property type="project" value="UniProtKB-KW"/>
</dbReference>
<keyword evidence="5 10" id="KW-0378">Hydrolase</keyword>
<keyword evidence="8 10" id="KW-1133">Transmembrane helix</keyword>
<dbReference type="InterPro" id="IPR039529">
    <property type="entry name" value="PGAP1/BST1"/>
</dbReference>
<dbReference type="PANTHER" id="PTHR15495:SF7">
    <property type="entry name" value="GPI INOSITOL-DEACYLASE"/>
    <property type="match status" value="1"/>
</dbReference>
<gene>
    <name evidence="12" type="ORF">LRAMOSA06448</name>
</gene>
<sequence length="755" mass="84301">MSYSRPSFRRLPVTSRLSNKYKMYLYREGGLDDPNKLTGVPALFIPGHAGSYKQVRSIAGETAHYQPSLDFFTVDLNEEFSAVSGRLLLDQAEYLNDVVQLILTLYQHRFSSVVIVGHSMGGIVARLMPTLANYQSHSINTILTLASPHAKAPIVLDPKIARIYQSLIHPIAPNITIMSLAGGTSDSIVNSDAASLSRAPGGLTAFTTSIPQVWTTCDHMAILWCNQLVKRVSKALVEVTNKNDISGTRPFDDRIQIFQKYFAPSSATPVLKVWLAEYVNVQEAIMMDDPRMAMAMQMNQVTLIRGTGHMGVLSNDKDLRLLICGNKHDCQRITNTAIRLPTSTMTDTHSSFHGTSFWFHQVNVDQYLGAQSTNKDTFIATDTIDDASSIIVPFSIWDVMMKGVSIPISGKLYSTISFPAIRQPLLAYQVTLTCSDQCDTQPLFAPLVQQTFGDESKFHVGLIGKERSVIDINFYADPAMDHSLELRVWTPYPIHVQLAVDWYGSIGKCILRAGPAIVVYIFVITLMVLQQTLRGGSLLSGLTTSLKVDVPSMVAVVSLHGILSQRDTWWLHAVSFLLAAGITCLLWGVLRLLQAVFRVLFWPVPLQYHSSMMWVPSAIALALIRVFPVPVIVVGLYIFWLVITARNQDPIREAILLFLTSLMPYNVPGLIVYIRDVMQLGWQTPSWSMIDVLDDLPALATVLSFIAMDQYSSFLKSRYFSYLITATILYYALYGDHDPFPLHRLVHHYCHLIVS</sequence>
<dbReference type="GO" id="GO:0005789">
    <property type="term" value="C:endoplasmic reticulum membrane"/>
    <property type="evidence" value="ECO:0007669"/>
    <property type="project" value="UniProtKB-SubCell"/>
</dbReference>
<proteinExistence type="inferred from homology"/>
<feature type="transmembrane region" description="Helical" evidence="10">
    <location>
        <begin position="686"/>
        <end position="707"/>
    </location>
</feature>
<feature type="transmembrane region" description="Helical" evidence="10">
    <location>
        <begin position="654"/>
        <end position="674"/>
    </location>
</feature>
<dbReference type="InterPro" id="IPR012908">
    <property type="entry name" value="PGAP1-ab_dom-like"/>
</dbReference>
<dbReference type="GO" id="GO:0050185">
    <property type="term" value="F:phosphatidylinositol deacylase activity"/>
    <property type="evidence" value="ECO:0007669"/>
    <property type="project" value="TreeGrafter"/>
</dbReference>
<keyword evidence="4 10" id="KW-0812">Transmembrane</keyword>
<feature type="transmembrane region" description="Helical" evidence="10">
    <location>
        <begin position="510"/>
        <end position="529"/>
    </location>
</feature>
<reference evidence="12" key="1">
    <citation type="journal article" date="2014" name="Genome Announc.">
        <title>De novo whole-genome sequence and genome annotation of Lichtheimia ramosa.</title>
        <authorList>
            <person name="Linde J."/>
            <person name="Schwartze V."/>
            <person name="Binder U."/>
            <person name="Lass-Florl C."/>
            <person name="Voigt K."/>
            <person name="Horn F."/>
        </authorList>
    </citation>
    <scope>NUCLEOTIDE SEQUENCE</scope>
    <source>
        <strain evidence="12">JMRC FSU:6197</strain>
    </source>
</reference>
<keyword evidence="7 10" id="KW-0653">Protein transport</keyword>
<dbReference type="AlphaFoldDB" id="A0A077X4N6"/>
<dbReference type="Pfam" id="PF07819">
    <property type="entry name" value="PGAP1"/>
    <property type="match status" value="1"/>
</dbReference>
<protein>
    <recommendedName>
        <fullName evidence="10">GPI inositol-deacylase</fullName>
        <ecNumber evidence="10">3.1.-.-</ecNumber>
    </recommendedName>
</protein>
<dbReference type="PANTHER" id="PTHR15495">
    <property type="entry name" value="NEGATIVE REGULATOR OF VESICLE FORMATION-RELATED"/>
    <property type="match status" value="1"/>
</dbReference>
<comment type="function">
    <text evidence="10">Involved in inositol deacylation of GPI-anchored proteins which plays important roles in the quality control and ER-associated degradation of GPI-anchored proteins.</text>
</comment>
<dbReference type="GO" id="GO:0006888">
    <property type="term" value="P:endoplasmic reticulum to Golgi vesicle-mediated transport"/>
    <property type="evidence" value="ECO:0007669"/>
    <property type="project" value="TreeGrafter"/>
</dbReference>
<evidence type="ECO:0000256" key="7">
    <source>
        <dbReference type="ARBA" id="ARBA00022927"/>
    </source>
</evidence>
<comment type="similarity">
    <text evidence="2 10">Belongs to the GPI inositol-deacylase family.</text>
</comment>
<keyword evidence="6 10" id="KW-0256">Endoplasmic reticulum</keyword>
<comment type="subcellular location">
    <subcellularLocation>
        <location evidence="1">Endoplasmic reticulum membrane</location>
        <topology evidence="1">Multi-pass membrane protein</topology>
    </subcellularLocation>
</comment>
<dbReference type="EC" id="3.1.-.-" evidence="10"/>
<evidence type="ECO:0000256" key="5">
    <source>
        <dbReference type="ARBA" id="ARBA00022801"/>
    </source>
</evidence>
<feature type="transmembrane region" description="Helical" evidence="10">
    <location>
        <begin position="719"/>
        <end position="735"/>
    </location>
</feature>
<dbReference type="OrthoDB" id="348976at2759"/>
<evidence type="ECO:0000256" key="8">
    <source>
        <dbReference type="ARBA" id="ARBA00022989"/>
    </source>
</evidence>
<keyword evidence="9 10" id="KW-0472">Membrane</keyword>
<evidence type="ECO:0000256" key="10">
    <source>
        <dbReference type="RuleBase" id="RU365011"/>
    </source>
</evidence>
<evidence type="ECO:0000256" key="4">
    <source>
        <dbReference type="ARBA" id="ARBA00022692"/>
    </source>
</evidence>
<evidence type="ECO:0000256" key="3">
    <source>
        <dbReference type="ARBA" id="ARBA00022448"/>
    </source>
</evidence>
<name>A0A077X4N6_9FUNG</name>
<dbReference type="EMBL" id="LK023386">
    <property type="protein sequence ID" value="CDS14278.1"/>
    <property type="molecule type" value="Genomic_DNA"/>
</dbReference>
<evidence type="ECO:0000259" key="11">
    <source>
        <dbReference type="Pfam" id="PF07819"/>
    </source>
</evidence>
<feature type="transmembrane region" description="Helical" evidence="10">
    <location>
        <begin position="569"/>
        <end position="593"/>
    </location>
</feature>
<evidence type="ECO:0000313" key="12">
    <source>
        <dbReference type="EMBL" id="CDS14278.1"/>
    </source>
</evidence>
<dbReference type="InterPro" id="IPR029058">
    <property type="entry name" value="AB_hydrolase_fold"/>
</dbReference>
<evidence type="ECO:0000256" key="6">
    <source>
        <dbReference type="ARBA" id="ARBA00022824"/>
    </source>
</evidence>